<reference evidence="12 13" key="1">
    <citation type="journal article" date="2010" name="Proc. Natl. Acad. Sci. U.S.A.">
        <title>A Nitrospira metagenome illuminates the physiology and evolution of globally important nitrite-oxidizing bacteria.</title>
        <authorList>
            <person name="Lucker S."/>
            <person name="Wagner M."/>
            <person name="Maixner F."/>
            <person name="Pelletier E."/>
            <person name="Koch H."/>
            <person name="Vacherie B."/>
            <person name="Rattei T."/>
            <person name="Sinninghe Damste J."/>
            <person name="Spieck E."/>
            <person name="Le Paslier D."/>
            <person name="Daims H."/>
        </authorList>
    </citation>
    <scope>NUCLEOTIDE SEQUENCE [LARGE SCALE GENOMIC DNA]</scope>
</reference>
<keyword evidence="13" id="KW-1185">Reference proteome</keyword>
<comment type="similarity">
    <text evidence="2">Belongs to the TsaE family.</text>
</comment>
<dbReference type="GO" id="GO:0046872">
    <property type="term" value="F:metal ion binding"/>
    <property type="evidence" value="ECO:0007669"/>
    <property type="project" value="UniProtKB-KW"/>
</dbReference>
<protein>
    <recommendedName>
        <fullName evidence="3">tRNA threonylcarbamoyladenosine biosynthesis protein TsaE</fullName>
    </recommendedName>
    <alternativeName>
        <fullName evidence="10">t(6)A37 threonylcarbamoyladenosine biosynthesis protein TsaE</fullName>
    </alternativeName>
</protein>
<dbReference type="Pfam" id="PF02367">
    <property type="entry name" value="TsaE"/>
    <property type="match status" value="1"/>
</dbReference>
<dbReference type="KEGG" id="nde:NIDE4120"/>
<dbReference type="InterPro" id="IPR027417">
    <property type="entry name" value="P-loop_NTPase"/>
</dbReference>
<dbReference type="EMBL" id="FP929003">
    <property type="protein sequence ID" value="CBK43788.1"/>
    <property type="molecule type" value="Genomic_DNA"/>
</dbReference>
<keyword evidence="7" id="KW-0547">Nucleotide-binding</keyword>
<keyword evidence="9" id="KW-0460">Magnesium</keyword>
<dbReference type="GO" id="GO:0005737">
    <property type="term" value="C:cytoplasm"/>
    <property type="evidence" value="ECO:0007669"/>
    <property type="project" value="UniProtKB-SubCell"/>
</dbReference>
<keyword evidence="5" id="KW-0819">tRNA processing</keyword>
<comment type="subcellular location">
    <subcellularLocation>
        <location evidence="1">Cytoplasm</location>
    </subcellularLocation>
</comment>
<dbReference type="NCBIfam" id="TIGR00150">
    <property type="entry name" value="T6A_YjeE"/>
    <property type="match status" value="1"/>
</dbReference>
<proteinExistence type="inferred from homology"/>
<evidence type="ECO:0000256" key="6">
    <source>
        <dbReference type="ARBA" id="ARBA00022723"/>
    </source>
</evidence>
<feature type="region of interest" description="Disordered" evidence="11">
    <location>
        <begin position="150"/>
        <end position="174"/>
    </location>
</feature>
<dbReference type="Gene3D" id="3.40.50.300">
    <property type="entry name" value="P-loop containing nucleotide triphosphate hydrolases"/>
    <property type="match status" value="1"/>
</dbReference>
<keyword evidence="8" id="KW-0067">ATP-binding</keyword>
<evidence type="ECO:0000256" key="3">
    <source>
        <dbReference type="ARBA" id="ARBA00019010"/>
    </source>
</evidence>
<dbReference type="HOGENOM" id="CLU_087829_3_0_0"/>
<dbReference type="AlphaFoldDB" id="D8P8F6"/>
<accession>D8P8F6</accession>
<evidence type="ECO:0000256" key="9">
    <source>
        <dbReference type="ARBA" id="ARBA00022842"/>
    </source>
</evidence>
<dbReference type="Proteomes" id="UP000001660">
    <property type="component" value="Chromosome"/>
</dbReference>
<dbReference type="GO" id="GO:0002949">
    <property type="term" value="P:tRNA threonylcarbamoyladenosine modification"/>
    <property type="evidence" value="ECO:0007669"/>
    <property type="project" value="InterPro"/>
</dbReference>
<keyword evidence="6" id="KW-0479">Metal-binding</keyword>
<organism evidence="12 13">
    <name type="scientific">Nitrospira defluvii</name>
    <dbReference type="NCBI Taxonomy" id="330214"/>
    <lineage>
        <taxon>Bacteria</taxon>
        <taxon>Pseudomonadati</taxon>
        <taxon>Nitrospirota</taxon>
        <taxon>Nitrospiria</taxon>
        <taxon>Nitrospirales</taxon>
        <taxon>Nitrospiraceae</taxon>
        <taxon>Nitrospira</taxon>
    </lineage>
</organism>
<evidence type="ECO:0000256" key="4">
    <source>
        <dbReference type="ARBA" id="ARBA00022490"/>
    </source>
</evidence>
<evidence type="ECO:0000256" key="1">
    <source>
        <dbReference type="ARBA" id="ARBA00004496"/>
    </source>
</evidence>
<dbReference type="PANTHER" id="PTHR33540">
    <property type="entry name" value="TRNA THREONYLCARBAMOYLADENOSINE BIOSYNTHESIS PROTEIN TSAE"/>
    <property type="match status" value="1"/>
</dbReference>
<evidence type="ECO:0000256" key="8">
    <source>
        <dbReference type="ARBA" id="ARBA00022840"/>
    </source>
</evidence>
<dbReference type="SUPFAM" id="SSF52540">
    <property type="entry name" value="P-loop containing nucleoside triphosphate hydrolases"/>
    <property type="match status" value="1"/>
</dbReference>
<evidence type="ECO:0000256" key="7">
    <source>
        <dbReference type="ARBA" id="ARBA00022741"/>
    </source>
</evidence>
<dbReference type="InterPro" id="IPR003442">
    <property type="entry name" value="T6A_TsaE"/>
</dbReference>
<evidence type="ECO:0000256" key="5">
    <source>
        <dbReference type="ARBA" id="ARBA00022694"/>
    </source>
</evidence>
<evidence type="ECO:0000313" key="13">
    <source>
        <dbReference type="Proteomes" id="UP000001660"/>
    </source>
</evidence>
<evidence type="ECO:0000256" key="11">
    <source>
        <dbReference type="SAM" id="MobiDB-lite"/>
    </source>
</evidence>
<gene>
    <name evidence="12" type="primary">yjeE</name>
    <name evidence="12" type="ORF">NIDE4120</name>
</gene>
<evidence type="ECO:0000256" key="2">
    <source>
        <dbReference type="ARBA" id="ARBA00007599"/>
    </source>
</evidence>
<name>D8P8F6_9BACT</name>
<dbReference type="OrthoDB" id="9815896at2"/>
<sequence length="174" mass="19179">MVLRSSQQTHRLGRCLGTLLQGGEVLALFGELGAGKTSLVKGIADGLLAEPTEVSSPTFTLIHEYQGRLPLVHTDLYRLTASQLEDTGLNDYVDGHTVTVIEWADRWGDGLPSDRLDVHLSHRPPATRRAILTARGPAARRLLDALRSRLSANRPTRAARQTRVQLSRPRRAPH</sequence>
<dbReference type="STRING" id="330214.NIDE4120"/>
<dbReference type="GO" id="GO:0005524">
    <property type="term" value="F:ATP binding"/>
    <property type="evidence" value="ECO:0007669"/>
    <property type="project" value="UniProtKB-KW"/>
</dbReference>
<evidence type="ECO:0000256" key="10">
    <source>
        <dbReference type="ARBA" id="ARBA00032441"/>
    </source>
</evidence>
<dbReference type="eggNOG" id="COG0802">
    <property type="taxonomic scope" value="Bacteria"/>
</dbReference>
<evidence type="ECO:0000313" key="12">
    <source>
        <dbReference type="EMBL" id="CBK43788.1"/>
    </source>
</evidence>
<keyword evidence="4" id="KW-0963">Cytoplasm</keyword>
<dbReference type="PANTHER" id="PTHR33540:SF2">
    <property type="entry name" value="TRNA THREONYLCARBAMOYLADENOSINE BIOSYNTHESIS PROTEIN TSAE"/>
    <property type="match status" value="1"/>
</dbReference>